<evidence type="ECO:0000313" key="6">
    <source>
        <dbReference type="EMBL" id="TFL02923.1"/>
    </source>
</evidence>
<evidence type="ECO:0000256" key="2">
    <source>
        <dbReference type="ARBA" id="ARBA00023008"/>
    </source>
</evidence>
<dbReference type="Gene3D" id="2.60.40.420">
    <property type="entry name" value="Cupredoxins - blue copper proteins"/>
    <property type="match status" value="1"/>
</dbReference>
<dbReference type="CDD" id="cd00920">
    <property type="entry name" value="Cupredoxin"/>
    <property type="match status" value="1"/>
</dbReference>
<sequence length="223" mass="21654">MLSAVLFALTSALAVVAQTNHTVTVGQGGPVFTPNNVIAAPGDIINFVFVAKNHSVTQSTFAAPCTYKPEGIDSGFLAASDATEGNALSYSFRISDAEPLWFYCKFGPHCSAGMVFAVNPSAEQTMETYLAAALASPPPAPPAGGAPAPGTPAGGESTPTPGGDATTPDGAPAGGAADPSGGAALPGTPSDGVDGATPTGAAVRLGSGVASVLAVVGVVASLL</sequence>
<dbReference type="InterPro" id="IPR000923">
    <property type="entry name" value="BlueCu_1"/>
</dbReference>
<name>A0A5C3QLX5_9AGAR</name>
<evidence type="ECO:0000256" key="1">
    <source>
        <dbReference type="ARBA" id="ARBA00022723"/>
    </source>
</evidence>
<dbReference type="InterPro" id="IPR008972">
    <property type="entry name" value="Cupredoxin"/>
</dbReference>
<proteinExistence type="predicted"/>
<dbReference type="AlphaFoldDB" id="A0A5C3QLX5"/>
<accession>A0A5C3QLX5</accession>
<evidence type="ECO:0000259" key="5">
    <source>
        <dbReference type="Pfam" id="PF00127"/>
    </source>
</evidence>
<dbReference type="InterPro" id="IPR052953">
    <property type="entry name" value="Ser-rich/MCO-related"/>
</dbReference>
<evidence type="ECO:0000256" key="4">
    <source>
        <dbReference type="SAM" id="SignalP"/>
    </source>
</evidence>
<gene>
    <name evidence="6" type="ORF">BDV98DRAFT_565050</name>
</gene>
<dbReference type="SUPFAM" id="SSF49503">
    <property type="entry name" value="Cupredoxins"/>
    <property type="match status" value="1"/>
</dbReference>
<keyword evidence="7" id="KW-1185">Reference proteome</keyword>
<feature type="signal peptide" evidence="4">
    <location>
        <begin position="1"/>
        <end position="17"/>
    </location>
</feature>
<evidence type="ECO:0000313" key="7">
    <source>
        <dbReference type="Proteomes" id="UP000305067"/>
    </source>
</evidence>
<dbReference type="OrthoDB" id="1921208at2759"/>
<keyword evidence="1" id="KW-0479">Metal-binding</keyword>
<feature type="region of interest" description="Disordered" evidence="3">
    <location>
        <begin position="137"/>
        <end position="196"/>
    </location>
</feature>
<dbReference type="Pfam" id="PF00127">
    <property type="entry name" value="Copper-bind"/>
    <property type="match status" value="1"/>
</dbReference>
<evidence type="ECO:0000256" key="3">
    <source>
        <dbReference type="SAM" id="MobiDB-lite"/>
    </source>
</evidence>
<dbReference type="PANTHER" id="PTHR34883">
    <property type="entry name" value="SERINE-RICH PROTEIN, PUTATIVE-RELATED-RELATED"/>
    <property type="match status" value="1"/>
</dbReference>
<dbReference type="PANTHER" id="PTHR34883:SF15">
    <property type="entry name" value="EXTRACELLULAR SERINE-RICH PROTEIN"/>
    <property type="match status" value="1"/>
</dbReference>
<dbReference type="GO" id="GO:0005507">
    <property type="term" value="F:copper ion binding"/>
    <property type="evidence" value="ECO:0007669"/>
    <property type="project" value="InterPro"/>
</dbReference>
<organism evidence="6 7">
    <name type="scientific">Pterulicium gracile</name>
    <dbReference type="NCBI Taxonomy" id="1884261"/>
    <lineage>
        <taxon>Eukaryota</taxon>
        <taxon>Fungi</taxon>
        <taxon>Dikarya</taxon>
        <taxon>Basidiomycota</taxon>
        <taxon>Agaricomycotina</taxon>
        <taxon>Agaricomycetes</taxon>
        <taxon>Agaricomycetidae</taxon>
        <taxon>Agaricales</taxon>
        <taxon>Pleurotineae</taxon>
        <taxon>Pterulaceae</taxon>
        <taxon>Pterulicium</taxon>
    </lineage>
</organism>
<dbReference type="EMBL" id="ML178821">
    <property type="protein sequence ID" value="TFL02923.1"/>
    <property type="molecule type" value="Genomic_DNA"/>
</dbReference>
<dbReference type="STRING" id="1884261.A0A5C3QLX5"/>
<dbReference type="GO" id="GO:0009055">
    <property type="term" value="F:electron transfer activity"/>
    <property type="evidence" value="ECO:0007669"/>
    <property type="project" value="InterPro"/>
</dbReference>
<protein>
    <submittedName>
        <fullName evidence="6">Cupredoxin</fullName>
    </submittedName>
</protein>
<reference evidence="6 7" key="1">
    <citation type="journal article" date="2019" name="Nat. Ecol. Evol.">
        <title>Megaphylogeny resolves global patterns of mushroom evolution.</title>
        <authorList>
            <person name="Varga T."/>
            <person name="Krizsan K."/>
            <person name="Foldi C."/>
            <person name="Dima B."/>
            <person name="Sanchez-Garcia M."/>
            <person name="Sanchez-Ramirez S."/>
            <person name="Szollosi G.J."/>
            <person name="Szarkandi J.G."/>
            <person name="Papp V."/>
            <person name="Albert L."/>
            <person name="Andreopoulos W."/>
            <person name="Angelini C."/>
            <person name="Antonin V."/>
            <person name="Barry K.W."/>
            <person name="Bougher N.L."/>
            <person name="Buchanan P."/>
            <person name="Buyck B."/>
            <person name="Bense V."/>
            <person name="Catcheside P."/>
            <person name="Chovatia M."/>
            <person name="Cooper J."/>
            <person name="Damon W."/>
            <person name="Desjardin D."/>
            <person name="Finy P."/>
            <person name="Geml J."/>
            <person name="Haridas S."/>
            <person name="Hughes K."/>
            <person name="Justo A."/>
            <person name="Karasinski D."/>
            <person name="Kautmanova I."/>
            <person name="Kiss B."/>
            <person name="Kocsube S."/>
            <person name="Kotiranta H."/>
            <person name="LaButti K.M."/>
            <person name="Lechner B.E."/>
            <person name="Liimatainen K."/>
            <person name="Lipzen A."/>
            <person name="Lukacs Z."/>
            <person name="Mihaltcheva S."/>
            <person name="Morgado L.N."/>
            <person name="Niskanen T."/>
            <person name="Noordeloos M.E."/>
            <person name="Ohm R.A."/>
            <person name="Ortiz-Santana B."/>
            <person name="Ovrebo C."/>
            <person name="Racz N."/>
            <person name="Riley R."/>
            <person name="Savchenko A."/>
            <person name="Shiryaev A."/>
            <person name="Soop K."/>
            <person name="Spirin V."/>
            <person name="Szebenyi C."/>
            <person name="Tomsovsky M."/>
            <person name="Tulloss R.E."/>
            <person name="Uehling J."/>
            <person name="Grigoriev I.V."/>
            <person name="Vagvolgyi C."/>
            <person name="Papp T."/>
            <person name="Martin F.M."/>
            <person name="Miettinen O."/>
            <person name="Hibbett D.S."/>
            <person name="Nagy L.G."/>
        </authorList>
    </citation>
    <scope>NUCLEOTIDE SEQUENCE [LARGE SCALE GENOMIC DNA]</scope>
    <source>
        <strain evidence="6 7">CBS 309.79</strain>
    </source>
</reference>
<dbReference type="Proteomes" id="UP000305067">
    <property type="component" value="Unassembled WGS sequence"/>
</dbReference>
<feature type="chain" id="PRO_5022699928" evidence="4">
    <location>
        <begin position="18"/>
        <end position="223"/>
    </location>
</feature>
<keyword evidence="4" id="KW-0732">Signal</keyword>
<keyword evidence="2" id="KW-0186">Copper</keyword>
<feature type="domain" description="Blue (type 1) copper" evidence="5">
    <location>
        <begin position="22"/>
        <end position="118"/>
    </location>
</feature>
<feature type="compositionally biased region" description="Low complexity" evidence="3">
    <location>
        <begin position="154"/>
        <end position="183"/>
    </location>
</feature>